<evidence type="ECO:0000256" key="3">
    <source>
        <dbReference type="ARBA" id="ARBA00022723"/>
    </source>
</evidence>
<reference evidence="8 9" key="1">
    <citation type="submission" date="2020-04" db="EMBL/GenBank/DDBJ databases">
        <authorList>
            <consortium name="Desulfovibrio sp. FSS-1 genome sequencing consortium"/>
            <person name="Shimoshige H."/>
            <person name="Kobayashi H."/>
            <person name="Maekawa T."/>
        </authorList>
    </citation>
    <scope>NUCLEOTIDE SEQUENCE [LARGE SCALE GENOMIC DNA]</scope>
    <source>
        <strain evidence="8 9">SIID29052-01</strain>
    </source>
</reference>
<dbReference type="RefSeq" id="WP_173087045.1">
    <property type="nucleotide sequence ID" value="NZ_BLTE01000025.1"/>
</dbReference>
<keyword evidence="5" id="KW-0411">Iron-sulfur</keyword>
<dbReference type="Pfam" id="PF04055">
    <property type="entry name" value="Radical_SAM"/>
    <property type="match status" value="1"/>
</dbReference>
<evidence type="ECO:0000256" key="2">
    <source>
        <dbReference type="ARBA" id="ARBA00022691"/>
    </source>
</evidence>
<keyword evidence="4" id="KW-0408">Iron</keyword>
<dbReference type="PANTHER" id="PTHR11228">
    <property type="entry name" value="RADICAL SAM DOMAIN PROTEIN"/>
    <property type="match status" value="1"/>
</dbReference>
<evidence type="ECO:0000256" key="6">
    <source>
        <dbReference type="SAM" id="MobiDB-lite"/>
    </source>
</evidence>
<feature type="domain" description="Radical SAM core" evidence="7">
    <location>
        <begin position="8"/>
        <end position="121"/>
    </location>
</feature>
<dbReference type="PANTHER" id="PTHR11228:SF34">
    <property type="entry name" value="TUNGSTEN-CONTAINING ALDEHYDE FERREDOXIN OXIDOREDUCTASE COFACTOR MODIFYING PROTEIN"/>
    <property type="match status" value="1"/>
</dbReference>
<feature type="region of interest" description="Disordered" evidence="6">
    <location>
        <begin position="143"/>
        <end position="168"/>
    </location>
</feature>
<dbReference type="GO" id="GO:0003824">
    <property type="term" value="F:catalytic activity"/>
    <property type="evidence" value="ECO:0007669"/>
    <property type="project" value="InterPro"/>
</dbReference>
<dbReference type="AlphaFoldDB" id="A0A6V8M258"/>
<keyword evidence="9" id="KW-1185">Reference proteome</keyword>
<protein>
    <submittedName>
        <fullName evidence="8">Coenzyme PQQ synthesis protein E</fullName>
    </submittedName>
</protein>
<dbReference type="InterPro" id="IPR058240">
    <property type="entry name" value="rSAM_sf"/>
</dbReference>
<gene>
    <name evidence="8" type="primary">pqqE_5</name>
    <name evidence="8" type="ORF">NNJEOMEG_03780</name>
</gene>
<dbReference type="EMBL" id="BLTE01000025">
    <property type="protein sequence ID" value="GFK95907.1"/>
    <property type="molecule type" value="Genomic_DNA"/>
</dbReference>
<evidence type="ECO:0000256" key="4">
    <source>
        <dbReference type="ARBA" id="ARBA00023004"/>
    </source>
</evidence>
<evidence type="ECO:0000256" key="5">
    <source>
        <dbReference type="ARBA" id="ARBA00023014"/>
    </source>
</evidence>
<organism evidence="8 9">
    <name type="scientific">Fundidesulfovibrio magnetotacticus</name>
    <dbReference type="NCBI Taxonomy" id="2730080"/>
    <lineage>
        <taxon>Bacteria</taxon>
        <taxon>Pseudomonadati</taxon>
        <taxon>Thermodesulfobacteriota</taxon>
        <taxon>Desulfovibrionia</taxon>
        <taxon>Desulfovibrionales</taxon>
        <taxon>Desulfovibrionaceae</taxon>
        <taxon>Fundidesulfovibrio</taxon>
    </lineage>
</organism>
<sequence length="298" mass="32657">MLDALHILLTYRCTLECDHCFVHAGPYAPGVMTLPRLRGLIEQASAMEGVRWVYFEGGEPLLLYPVLLRGLKLAKGLGLLTGLVTNAYGAVSDEDAEAWLTPLAEAGLSYLNISDDTFHYEEERNPARTALAAAARLGIPTDPIRIGRPRAEPEPGDDGRKGAPVVGGGPLFRGRAADKLTAGLPTRPWQEFTTCPYEELRRPERIHADPYGHLHLCQGLSLGNAWERPLAELVDGYDAARHPIAGPLAEGGPAELARRHGIHLETPCVDECHLCYLVRRALLERFPELLAPRQVYGP</sequence>
<feature type="compositionally biased region" description="Basic and acidic residues" evidence="6">
    <location>
        <begin position="149"/>
        <end position="161"/>
    </location>
</feature>
<dbReference type="Gene3D" id="3.20.20.70">
    <property type="entry name" value="Aldolase class I"/>
    <property type="match status" value="1"/>
</dbReference>
<reference evidence="8 9" key="2">
    <citation type="submission" date="2020-05" db="EMBL/GenBank/DDBJ databases">
        <title>Draft genome sequence of Desulfovibrio sp. strainFSS-1.</title>
        <authorList>
            <person name="Shimoshige H."/>
            <person name="Kobayashi H."/>
            <person name="Maekawa T."/>
        </authorList>
    </citation>
    <scope>NUCLEOTIDE SEQUENCE [LARGE SCALE GENOMIC DNA]</scope>
    <source>
        <strain evidence="8 9">SIID29052-01</strain>
    </source>
</reference>
<dbReference type="SFLD" id="SFLDG01067">
    <property type="entry name" value="SPASM/twitch_domain_containing"/>
    <property type="match status" value="1"/>
</dbReference>
<comment type="caution">
    <text evidence="8">The sequence shown here is derived from an EMBL/GenBank/DDBJ whole genome shotgun (WGS) entry which is preliminary data.</text>
</comment>
<proteinExistence type="predicted"/>
<dbReference type="GO" id="GO:0046872">
    <property type="term" value="F:metal ion binding"/>
    <property type="evidence" value="ECO:0007669"/>
    <property type="project" value="UniProtKB-KW"/>
</dbReference>
<keyword evidence="3" id="KW-0479">Metal-binding</keyword>
<accession>A0A6V8M258</accession>
<keyword evidence="2" id="KW-0949">S-adenosyl-L-methionine</keyword>
<comment type="cofactor">
    <cofactor evidence="1">
        <name>[4Fe-4S] cluster</name>
        <dbReference type="ChEBI" id="CHEBI:49883"/>
    </cofactor>
</comment>
<dbReference type="Proteomes" id="UP000494245">
    <property type="component" value="Unassembled WGS sequence"/>
</dbReference>
<dbReference type="GO" id="GO:0051536">
    <property type="term" value="F:iron-sulfur cluster binding"/>
    <property type="evidence" value="ECO:0007669"/>
    <property type="project" value="UniProtKB-KW"/>
</dbReference>
<dbReference type="SUPFAM" id="SSF102114">
    <property type="entry name" value="Radical SAM enzymes"/>
    <property type="match status" value="1"/>
</dbReference>
<evidence type="ECO:0000313" key="9">
    <source>
        <dbReference type="Proteomes" id="UP000494245"/>
    </source>
</evidence>
<dbReference type="InterPro" id="IPR050377">
    <property type="entry name" value="Radical_SAM_PqqE_MftC-like"/>
</dbReference>
<evidence type="ECO:0000256" key="1">
    <source>
        <dbReference type="ARBA" id="ARBA00001966"/>
    </source>
</evidence>
<evidence type="ECO:0000313" key="8">
    <source>
        <dbReference type="EMBL" id="GFK95907.1"/>
    </source>
</evidence>
<dbReference type="InterPro" id="IPR007197">
    <property type="entry name" value="rSAM"/>
</dbReference>
<evidence type="ECO:0000259" key="7">
    <source>
        <dbReference type="Pfam" id="PF04055"/>
    </source>
</evidence>
<name>A0A6V8M258_9BACT</name>
<dbReference type="InterPro" id="IPR013785">
    <property type="entry name" value="Aldolase_TIM"/>
</dbReference>
<dbReference type="SFLD" id="SFLDS00029">
    <property type="entry name" value="Radical_SAM"/>
    <property type="match status" value="1"/>
</dbReference>